<dbReference type="HOGENOM" id="CLU_016263_0_0_1"/>
<feature type="compositionally biased region" description="Gly residues" evidence="1">
    <location>
        <begin position="693"/>
        <end position="709"/>
    </location>
</feature>
<dbReference type="GO" id="GO:0000956">
    <property type="term" value="P:nuclear-transcribed mRNA catabolic process"/>
    <property type="evidence" value="ECO:0007669"/>
    <property type="project" value="TreeGrafter"/>
</dbReference>
<dbReference type="InterPro" id="IPR047008">
    <property type="entry name" value="XRN1_SH3_sf"/>
</dbReference>
<dbReference type="Proteomes" id="UP000027195">
    <property type="component" value="Unassembled WGS sequence"/>
</dbReference>
<dbReference type="Gene3D" id="3.40.50.12390">
    <property type="match status" value="1"/>
</dbReference>
<feature type="domain" description="5'-3' exoribonuclease 1 D1" evidence="3">
    <location>
        <begin position="51"/>
        <end position="241"/>
    </location>
</feature>
<dbReference type="Pfam" id="PF18332">
    <property type="entry name" value="XRN1_D1"/>
    <property type="match status" value="1"/>
</dbReference>
<dbReference type="InterPro" id="IPR014722">
    <property type="entry name" value="Rib_uL2_dom2"/>
</dbReference>
<sequence>MGTSTRFVFDPEIDMEYPSSLPGFLPPIRHCQCKMEPFYLPTLDGLHLVEGLCDGVQIGVDALAGFPSLQTLPHEAMLAHHGVSVFQSESRNQSMVLYIKNQYEGKKTEEIANELIGKKIFVGWPFLQEGQVAAVSDSMFKFEKLLFGNGREERILSNPHTQHPSRWKRTAVDIEDIHSKKYAIVTGPVEALLHVRPLIGLKRLDDGALVKEYADVEKESMHAVQLSLTNVVSEDPRYIEKDPLPLHEEFPEGTKIIFLGEHAYGVAAVVDSTTDTSLSVKLAFFPSEKSENEKFSKIIASRQNEHYYPAYVAAEKLGLKGYALAKITSSLMVLSSDGSKTNIGLSLKFEAKGMKVLDYSRKLGRAWEFSEKALELMREYKVKFPEIFRSLDSRSDDMPMASQIFPEGDGDARLKEVKSWLASKGVRNFEPVPLFTDKLTKDTVKEIEQLADGFTAKKTLNTIKRALVKGIPRQAVLKPEHSLYRLQNQAFAIGDRVTMAQEAGGVPLCLRGVVIGLNSNSIDVVWDVPFMSGTTLGDRCSQYRGSTTPFNTCLNLTNRQFVLTTADQQNAQANGRIPRQPLPPFNPQLGPMPAVQGSQTRFRAAPRAPTQIMTNPHRNVQHPHRPVAAAQAPADHANNMRQALNMPTDRQNHHLPGQAPNARGWGGRGRGRGTPDAHPVSRGDRPPQVVPGRGRGGFRGRGAPSGGPSRGFPQHNRGGRGGHDAPVSVPS</sequence>
<evidence type="ECO:0000259" key="3">
    <source>
        <dbReference type="Pfam" id="PF18332"/>
    </source>
</evidence>
<dbReference type="GO" id="GO:0003723">
    <property type="term" value="F:RNA binding"/>
    <property type="evidence" value="ECO:0007669"/>
    <property type="project" value="TreeGrafter"/>
</dbReference>
<dbReference type="EMBL" id="KL198035">
    <property type="protein sequence ID" value="KDQ14946.1"/>
    <property type="molecule type" value="Genomic_DNA"/>
</dbReference>
<dbReference type="GO" id="GO:0016075">
    <property type="term" value="P:rRNA catabolic process"/>
    <property type="evidence" value="ECO:0007669"/>
    <property type="project" value="TreeGrafter"/>
</dbReference>
<evidence type="ECO:0000259" key="2">
    <source>
        <dbReference type="Pfam" id="PF18129"/>
    </source>
</evidence>
<dbReference type="InterPro" id="IPR047007">
    <property type="entry name" value="XRN1_D1_sf"/>
</dbReference>
<evidence type="ECO:0000256" key="1">
    <source>
        <dbReference type="SAM" id="MobiDB-lite"/>
    </source>
</evidence>
<dbReference type="Pfam" id="PF18129">
    <property type="entry name" value="SH3_12"/>
    <property type="match status" value="1"/>
</dbReference>
<evidence type="ECO:0000313" key="6">
    <source>
        <dbReference type="Proteomes" id="UP000027195"/>
    </source>
</evidence>
<dbReference type="InParanoid" id="A0A067MTR2"/>
<dbReference type="Pfam" id="PF18334">
    <property type="entry name" value="XRN1_D2_D3"/>
    <property type="match status" value="1"/>
</dbReference>
<keyword evidence="6" id="KW-1185">Reference proteome</keyword>
<evidence type="ECO:0000313" key="5">
    <source>
        <dbReference type="EMBL" id="KDQ14946.1"/>
    </source>
</evidence>
<name>A0A067MTR2_BOTB1</name>
<dbReference type="InterPro" id="IPR040992">
    <property type="entry name" value="XRN1_D1"/>
</dbReference>
<dbReference type="GO" id="GO:0005634">
    <property type="term" value="C:nucleus"/>
    <property type="evidence" value="ECO:0007669"/>
    <property type="project" value="TreeGrafter"/>
</dbReference>
<dbReference type="PANTHER" id="PTHR12341">
    <property type="entry name" value="5'-&gt;3' EXORIBONUCLEASE"/>
    <property type="match status" value="1"/>
</dbReference>
<proteinExistence type="predicted"/>
<dbReference type="Gene3D" id="2.30.30.750">
    <property type="match status" value="1"/>
</dbReference>
<accession>A0A067MTR2</accession>
<feature type="domain" description="5'-3' exoribonuclease 1 SH3-like" evidence="2">
    <location>
        <begin position="489"/>
        <end position="555"/>
    </location>
</feature>
<protein>
    <submittedName>
        <fullName evidence="5">Uncharacterized protein</fullName>
    </submittedName>
</protein>
<feature type="domain" description="Exoribonuclease Xrn1 D2/D3" evidence="4">
    <location>
        <begin position="245"/>
        <end position="469"/>
    </location>
</feature>
<feature type="region of interest" description="Disordered" evidence="1">
    <location>
        <begin position="648"/>
        <end position="731"/>
    </location>
</feature>
<dbReference type="InterPro" id="IPR027073">
    <property type="entry name" value="5_3_exoribonuclease"/>
</dbReference>
<dbReference type="InterPro" id="IPR041385">
    <property type="entry name" value="SH3_12"/>
</dbReference>
<feature type="compositionally biased region" description="Basic and acidic residues" evidence="1">
    <location>
        <begin position="673"/>
        <end position="685"/>
    </location>
</feature>
<evidence type="ECO:0000259" key="4">
    <source>
        <dbReference type="Pfam" id="PF18334"/>
    </source>
</evidence>
<dbReference type="PANTHER" id="PTHR12341:SF7">
    <property type="entry name" value="5'-3' EXORIBONUCLEASE 1"/>
    <property type="match status" value="1"/>
</dbReference>
<dbReference type="AlphaFoldDB" id="A0A067MTR2"/>
<gene>
    <name evidence="5" type="ORF">BOTBODRAFT_333710</name>
</gene>
<dbReference type="Gene3D" id="2.170.260.40">
    <property type="match status" value="1"/>
</dbReference>
<dbReference type="GO" id="GO:0004534">
    <property type="term" value="F:5'-3' RNA exonuclease activity"/>
    <property type="evidence" value="ECO:0007669"/>
    <property type="project" value="TreeGrafter"/>
</dbReference>
<dbReference type="Gene3D" id="2.30.30.30">
    <property type="match status" value="1"/>
</dbReference>
<dbReference type="OrthoDB" id="372487at2759"/>
<dbReference type="InterPro" id="IPR041106">
    <property type="entry name" value="XRN1_D2_D3"/>
</dbReference>
<reference evidence="6" key="1">
    <citation type="journal article" date="2014" name="Proc. Natl. Acad. Sci. U.S.A.">
        <title>Extensive sampling of basidiomycete genomes demonstrates inadequacy of the white-rot/brown-rot paradigm for wood decay fungi.</title>
        <authorList>
            <person name="Riley R."/>
            <person name="Salamov A.A."/>
            <person name="Brown D.W."/>
            <person name="Nagy L.G."/>
            <person name="Floudas D."/>
            <person name="Held B.W."/>
            <person name="Levasseur A."/>
            <person name="Lombard V."/>
            <person name="Morin E."/>
            <person name="Otillar R."/>
            <person name="Lindquist E.A."/>
            <person name="Sun H."/>
            <person name="LaButti K.M."/>
            <person name="Schmutz J."/>
            <person name="Jabbour D."/>
            <person name="Luo H."/>
            <person name="Baker S.E."/>
            <person name="Pisabarro A.G."/>
            <person name="Walton J.D."/>
            <person name="Blanchette R.A."/>
            <person name="Henrissat B."/>
            <person name="Martin F."/>
            <person name="Cullen D."/>
            <person name="Hibbett D.S."/>
            <person name="Grigoriev I.V."/>
        </authorList>
    </citation>
    <scope>NUCLEOTIDE SEQUENCE [LARGE SCALE GENOMIC DNA]</scope>
    <source>
        <strain evidence="6">FD-172 SS1</strain>
    </source>
</reference>
<dbReference type="STRING" id="930990.A0A067MTR2"/>
<organism evidence="5 6">
    <name type="scientific">Botryobasidium botryosum (strain FD-172 SS1)</name>
    <dbReference type="NCBI Taxonomy" id="930990"/>
    <lineage>
        <taxon>Eukaryota</taxon>
        <taxon>Fungi</taxon>
        <taxon>Dikarya</taxon>
        <taxon>Basidiomycota</taxon>
        <taxon>Agaricomycotina</taxon>
        <taxon>Agaricomycetes</taxon>
        <taxon>Cantharellales</taxon>
        <taxon>Botryobasidiaceae</taxon>
        <taxon>Botryobasidium</taxon>
    </lineage>
</organism>